<dbReference type="AlphaFoldDB" id="A0A2T2P0Z0"/>
<sequence>MENPTNGTELHDAADYHAGLRVAGYVFSIMAVVVVGLAFVCGILWMLMKFLGVSWGLNWSILGCKPKQRPPLPSWASQLQSRNQPEPEPEKEQSFLQRHLQTIRSWNKPSLPQTALQIVPQTVPMSELVVPERPPPVYREDQSTHRGLLNDPRYFPRKGVDS</sequence>
<keyword evidence="2" id="KW-0812">Transmembrane</keyword>
<dbReference type="Proteomes" id="UP000240883">
    <property type="component" value="Unassembled WGS sequence"/>
</dbReference>
<accession>A0A2T2P0Z0</accession>
<evidence type="ECO:0000256" key="2">
    <source>
        <dbReference type="SAM" id="Phobius"/>
    </source>
</evidence>
<feature type="region of interest" description="Disordered" evidence="1">
    <location>
        <begin position="69"/>
        <end position="95"/>
    </location>
</feature>
<keyword evidence="2" id="KW-1133">Transmembrane helix</keyword>
<gene>
    <name evidence="3" type="ORF">BS50DRAFT_280296</name>
</gene>
<protein>
    <submittedName>
        <fullName evidence="3">Uncharacterized protein</fullName>
    </submittedName>
</protein>
<evidence type="ECO:0000313" key="4">
    <source>
        <dbReference type="Proteomes" id="UP000240883"/>
    </source>
</evidence>
<dbReference type="EMBL" id="KZ678131">
    <property type="protein sequence ID" value="PSN71332.1"/>
    <property type="molecule type" value="Genomic_DNA"/>
</dbReference>
<feature type="transmembrane region" description="Helical" evidence="2">
    <location>
        <begin position="25"/>
        <end position="47"/>
    </location>
</feature>
<evidence type="ECO:0000256" key="1">
    <source>
        <dbReference type="SAM" id="MobiDB-lite"/>
    </source>
</evidence>
<keyword evidence="2" id="KW-0472">Membrane</keyword>
<organism evidence="3 4">
    <name type="scientific">Corynespora cassiicola Philippines</name>
    <dbReference type="NCBI Taxonomy" id="1448308"/>
    <lineage>
        <taxon>Eukaryota</taxon>
        <taxon>Fungi</taxon>
        <taxon>Dikarya</taxon>
        <taxon>Ascomycota</taxon>
        <taxon>Pezizomycotina</taxon>
        <taxon>Dothideomycetes</taxon>
        <taxon>Pleosporomycetidae</taxon>
        <taxon>Pleosporales</taxon>
        <taxon>Corynesporascaceae</taxon>
        <taxon>Corynespora</taxon>
    </lineage>
</organism>
<feature type="compositionally biased region" description="Polar residues" evidence="1">
    <location>
        <begin position="75"/>
        <end position="84"/>
    </location>
</feature>
<name>A0A2T2P0Z0_CORCC</name>
<reference evidence="3 4" key="1">
    <citation type="journal article" date="2018" name="Front. Microbiol.">
        <title>Genome-Wide Analysis of Corynespora cassiicola Leaf Fall Disease Putative Effectors.</title>
        <authorList>
            <person name="Lopez D."/>
            <person name="Ribeiro S."/>
            <person name="Label P."/>
            <person name="Fumanal B."/>
            <person name="Venisse J.S."/>
            <person name="Kohler A."/>
            <person name="de Oliveira R.R."/>
            <person name="Labutti K."/>
            <person name="Lipzen A."/>
            <person name="Lail K."/>
            <person name="Bauer D."/>
            <person name="Ohm R.A."/>
            <person name="Barry K.W."/>
            <person name="Spatafora J."/>
            <person name="Grigoriev I.V."/>
            <person name="Martin F.M."/>
            <person name="Pujade-Renaud V."/>
        </authorList>
    </citation>
    <scope>NUCLEOTIDE SEQUENCE [LARGE SCALE GENOMIC DNA]</scope>
    <source>
        <strain evidence="3 4">Philippines</strain>
    </source>
</reference>
<feature type="region of interest" description="Disordered" evidence="1">
    <location>
        <begin position="130"/>
        <end position="162"/>
    </location>
</feature>
<evidence type="ECO:0000313" key="3">
    <source>
        <dbReference type="EMBL" id="PSN71332.1"/>
    </source>
</evidence>
<keyword evidence="4" id="KW-1185">Reference proteome</keyword>
<proteinExistence type="predicted"/>